<sequence>MMESWVDPPHGDDTIIDTAAVTADDLADELLRLAAMLQRLAEVVRQSNN</sequence>
<protein>
    <submittedName>
        <fullName evidence="1">Uncharacterized protein</fullName>
    </submittedName>
</protein>
<name>A0A6M3K3M1_9ZZZZ</name>
<organism evidence="1">
    <name type="scientific">viral metagenome</name>
    <dbReference type="NCBI Taxonomy" id="1070528"/>
    <lineage>
        <taxon>unclassified sequences</taxon>
        <taxon>metagenomes</taxon>
        <taxon>organismal metagenomes</taxon>
    </lineage>
</organism>
<evidence type="ECO:0000313" key="1">
    <source>
        <dbReference type="EMBL" id="QJA76943.1"/>
    </source>
</evidence>
<accession>A0A6M3K3M1</accession>
<dbReference type="EMBL" id="MT142254">
    <property type="protein sequence ID" value="QJA76943.1"/>
    <property type="molecule type" value="Genomic_DNA"/>
</dbReference>
<dbReference type="AlphaFoldDB" id="A0A6M3K3M1"/>
<proteinExistence type="predicted"/>
<gene>
    <name evidence="1" type="ORF">MM415A01398_0003</name>
</gene>
<reference evidence="1" key="1">
    <citation type="submission" date="2020-03" db="EMBL/GenBank/DDBJ databases">
        <title>The deep terrestrial virosphere.</title>
        <authorList>
            <person name="Holmfeldt K."/>
            <person name="Nilsson E."/>
            <person name="Simone D."/>
            <person name="Lopez-Fernandez M."/>
            <person name="Wu X."/>
            <person name="de Brujin I."/>
            <person name="Lundin D."/>
            <person name="Andersson A."/>
            <person name="Bertilsson S."/>
            <person name="Dopson M."/>
        </authorList>
    </citation>
    <scope>NUCLEOTIDE SEQUENCE</scope>
    <source>
        <strain evidence="1">MM415A01398</strain>
    </source>
</reference>